<accession>A0A5M9H9V3</accession>
<dbReference type="InterPro" id="IPR011051">
    <property type="entry name" value="RmlC_Cupin_sf"/>
</dbReference>
<comment type="pathway">
    <text evidence="1">Carbohydrate degradation; glycolysis; D-glyceraldehyde 3-phosphate and glycerone phosphate from D-glucose: step 2/4.</text>
</comment>
<sequence length="263" mass="29925">MHKSDSFNPGFAIHSISNPMGFLYGEGVFGPEVEYRRLDDIRKSLLNPRCEGPEIVYAIAMDVGKTVHRQLLKDLHLLFGVVTYAAGKLGEEPVRSQGHVHKISSYSGWSTPEIYEIWEGEAVIYMQEYDEDNPGRCFAVFAKPGDVVIVPPDWAHATISANPESPLTFGAWCDRDYGFVYDGIKRHKGIAWFPAFSEQNEIQWRANQTYKRSELICKSPNRYEGLGIQPGKPIYTIFEEEPETFLYVPKPQLKAGLWDNFEP</sequence>
<dbReference type="AlphaFoldDB" id="A0A5M9H9V3"/>
<dbReference type="EC" id="5.3.1.9" evidence="3"/>
<keyword evidence="8" id="KW-0413">Isomerase</keyword>
<protein>
    <recommendedName>
        <fullName evidence="3">glucose-6-phosphate isomerase</fullName>
        <ecNumber evidence="3">5.3.1.9</ecNumber>
    </recommendedName>
</protein>
<dbReference type="InterPro" id="IPR010551">
    <property type="entry name" value="G6P_isomerase_prok"/>
</dbReference>
<evidence type="ECO:0000256" key="2">
    <source>
        <dbReference type="ARBA" id="ARBA00006542"/>
    </source>
</evidence>
<dbReference type="GO" id="GO:0006096">
    <property type="term" value="P:glycolytic process"/>
    <property type="evidence" value="ECO:0007669"/>
    <property type="project" value="UniProtKB-UniPathway"/>
</dbReference>
<dbReference type="SUPFAM" id="SSF51182">
    <property type="entry name" value="RmlC-like cupins"/>
    <property type="match status" value="1"/>
</dbReference>
<evidence type="ECO:0000256" key="5">
    <source>
        <dbReference type="ARBA" id="ARBA00023152"/>
    </source>
</evidence>
<evidence type="ECO:0000256" key="1">
    <source>
        <dbReference type="ARBA" id="ARBA00004926"/>
    </source>
</evidence>
<evidence type="ECO:0000313" key="9">
    <source>
        <dbReference type="Proteomes" id="UP000322918"/>
    </source>
</evidence>
<organism evidence="8 9">
    <name type="scientific">Arcticibacter tournemirensis</name>
    <dbReference type="NCBI Taxonomy" id="699437"/>
    <lineage>
        <taxon>Bacteria</taxon>
        <taxon>Pseudomonadati</taxon>
        <taxon>Bacteroidota</taxon>
        <taxon>Sphingobacteriia</taxon>
        <taxon>Sphingobacteriales</taxon>
        <taxon>Sphingobacteriaceae</taxon>
        <taxon>Arcticibacter</taxon>
    </lineage>
</organism>
<gene>
    <name evidence="8" type="ORF">F1649_10085</name>
</gene>
<keyword evidence="5" id="KW-0324">Glycolysis</keyword>
<dbReference type="InterPro" id="IPR014710">
    <property type="entry name" value="RmlC-like_jellyroll"/>
</dbReference>
<evidence type="ECO:0000259" key="7">
    <source>
        <dbReference type="Pfam" id="PF06560"/>
    </source>
</evidence>
<dbReference type="GO" id="GO:0006094">
    <property type="term" value="P:gluconeogenesis"/>
    <property type="evidence" value="ECO:0007669"/>
    <property type="project" value="UniProtKB-KW"/>
</dbReference>
<reference evidence="8 9" key="1">
    <citation type="submission" date="2019-09" db="EMBL/GenBank/DDBJ databases">
        <title>Pararcticibacter amylolyticus gen. nov., sp. nov., isolated from a rottenly hemp rope, and reclassification of Pedobacter tournemirensis as Pararcticibacter tournemirensis comb. nov.</title>
        <authorList>
            <person name="Cai Y."/>
        </authorList>
    </citation>
    <scope>NUCLEOTIDE SEQUENCE [LARGE SCALE GENOMIC DNA]</scope>
    <source>
        <strain evidence="8 9">TF5-37.2-LB10</strain>
    </source>
</reference>
<name>A0A5M9H9V3_9SPHI</name>
<keyword evidence="9" id="KW-1185">Reference proteome</keyword>
<dbReference type="UniPathway" id="UPA00109">
    <property type="reaction ID" value="UER00181"/>
</dbReference>
<evidence type="ECO:0000256" key="4">
    <source>
        <dbReference type="ARBA" id="ARBA00022432"/>
    </source>
</evidence>
<dbReference type="Proteomes" id="UP000322918">
    <property type="component" value="Unassembled WGS sequence"/>
</dbReference>
<feature type="domain" description="Glucose-6-phosphate isomerase prokaryote" evidence="7">
    <location>
        <begin position="55"/>
        <end position="210"/>
    </location>
</feature>
<evidence type="ECO:0000256" key="3">
    <source>
        <dbReference type="ARBA" id="ARBA00011952"/>
    </source>
</evidence>
<comment type="catalytic activity">
    <reaction evidence="6">
        <text>alpha-D-glucose 6-phosphate = beta-D-fructose 6-phosphate</text>
        <dbReference type="Rhea" id="RHEA:11816"/>
        <dbReference type="ChEBI" id="CHEBI:57634"/>
        <dbReference type="ChEBI" id="CHEBI:58225"/>
        <dbReference type="EC" id="5.3.1.9"/>
    </reaction>
</comment>
<comment type="similarity">
    <text evidence="2">Belongs to the archaeal-type GPI family.</text>
</comment>
<keyword evidence="4" id="KW-0312">Gluconeogenesis</keyword>
<proteinExistence type="inferred from homology"/>
<dbReference type="Gene3D" id="2.60.120.10">
    <property type="entry name" value="Jelly Rolls"/>
    <property type="match status" value="1"/>
</dbReference>
<dbReference type="OrthoDB" id="1647241at2"/>
<evidence type="ECO:0000256" key="6">
    <source>
        <dbReference type="ARBA" id="ARBA00029321"/>
    </source>
</evidence>
<dbReference type="GO" id="GO:0005737">
    <property type="term" value="C:cytoplasm"/>
    <property type="evidence" value="ECO:0007669"/>
    <property type="project" value="InterPro"/>
</dbReference>
<dbReference type="GO" id="GO:0004347">
    <property type="term" value="F:glucose-6-phosphate isomerase activity"/>
    <property type="evidence" value="ECO:0007669"/>
    <property type="project" value="UniProtKB-EC"/>
</dbReference>
<dbReference type="Pfam" id="PF06560">
    <property type="entry name" value="GPI"/>
    <property type="match status" value="1"/>
</dbReference>
<comment type="caution">
    <text evidence="8">The sequence shown here is derived from an EMBL/GenBank/DDBJ whole genome shotgun (WGS) entry which is preliminary data.</text>
</comment>
<dbReference type="RefSeq" id="WP_141815958.1">
    <property type="nucleotide sequence ID" value="NZ_VFPL01000001.1"/>
</dbReference>
<evidence type="ECO:0000313" key="8">
    <source>
        <dbReference type="EMBL" id="KAA8483149.1"/>
    </source>
</evidence>
<dbReference type="EMBL" id="VWNE01000013">
    <property type="protein sequence ID" value="KAA8483149.1"/>
    <property type="molecule type" value="Genomic_DNA"/>
</dbReference>